<proteinExistence type="predicted"/>
<sequence length="117" mass="13536">MIDRIKISGNELITNSFRKVFEYLIKDYIVIQGFCIVLLQIPKDSKKVDNVYGVSLLGDITWRIQSVQDAFNITQNTPYISIDLNSEGNLTVTNFFGMRYVVNHTNGKLLKKECIRW</sequence>
<dbReference type="Proteomes" id="UP000243739">
    <property type="component" value="Unassembled WGS sequence"/>
</dbReference>
<keyword evidence="2" id="KW-1185">Reference proteome</keyword>
<dbReference type="AlphaFoldDB" id="A0A1D2YUG6"/>
<reference evidence="1 2" key="1">
    <citation type="submission" date="2016-09" db="EMBL/GenBank/DDBJ databases">
        <title>Draft genome sequence for the type strain of Vulcanibacillus modesticaldus BR, a strictly anaerobic, moderately thermophilic, and nitrate-reducing bacterium from deep sea-hydrothermal vents of the Mid-Atlantic Ridge.</title>
        <authorList>
            <person name="Abin C.A."/>
            <person name="Hollibaugh J.T."/>
        </authorList>
    </citation>
    <scope>NUCLEOTIDE SEQUENCE [LARGE SCALE GENOMIC DNA]</scope>
    <source>
        <strain evidence="1 2">BR</strain>
    </source>
</reference>
<protein>
    <submittedName>
        <fullName evidence="1">Uncharacterized protein</fullName>
    </submittedName>
</protein>
<dbReference type="OrthoDB" id="7067862at2"/>
<evidence type="ECO:0000313" key="2">
    <source>
        <dbReference type="Proteomes" id="UP000243739"/>
    </source>
</evidence>
<organism evidence="1 2">
    <name type="scientific">Vulcanibacillus modesticaldus</name>
    <dbReference type="NCBI Taxonomy" id="337097"/>
    <lineage>
        <taxon>Bacteria</taxon>
        <taxon>Bacillati</taxon>
        <taxon>Bacillota</taxon>
        <taxon>Bacilli</taxon>
        <taxon>Bacillales</taxon>
        <taxon>Bacillaceae</taxon>
        <taxon>Vulcanibacillus</taxon>
    </lineage>
</organism>
<name>A0A1D2YUG6_9BACI</name>
<accession>A0A1D2YUG6</accession>
<comment type="caution">
    <text evidence="1">The sequence shown here is derived from an EMBL/GenBank/DDBJ whole genome shotgun (WGS) entry which is preliminary data.</text>
</comment>
<dbReference type="InterPro" id="IPR058263">
    <property type="entry name" value="DUF7957"/>
</dbReference>
<dbReference type="RefSeq" id="WP_069656847.1">
    <property type="nucleotide sequence ID" value="NZ_MIJF01000025.1"/>
</dbReference>
<evidence type="ECO:0000313" key="1">
    <source>
        <dbReference type="EMBL" id="OEF99295.1"/>
    </source>
</evidence>
<dbReference type="EMBL" id="MIJF01000025">
    <property type="protein sequence ID" value="OEF99295.1"/>
    <property type="molecule type" value="Genomic_DNA"/>
</dbReference>
<dbReference type="Pfam" id="PF25857">
    <property type="entry name" value="DUF7957"/>
    <property type="match status" value="1"/>
</dbReference>
<gene>
    <name evidence="1" type="ORF">BHF71_09230</name>
</gene>